<dbReference type="SUPFAM" id="SSF55957">
    <property type="entry name" value="Phosphoglucomutase, C-terminal domain"/>
    <property type="match status" value="1"/>
</dbReference>
<dbReference type="FunFam" id="3.30.310.50:FF:000003">
    <property type="entry name" value="Phosphoacetylglucosamine mutase"/>
    <property type="match status" value="1"/>
</dbReference>
<dbReference type="Gene3D" id="3.40.120.10">
    <property type="entry name" value="Alpha-D-Glucose-1,6-Bisphosphate, subunit A, domain 3"/>
    <property type="match status" value="1"/>
</dbReference>
<dbReference type="SUPFAM" id="SSF53738">
    <property type="entry name" value="Phosphoglucomutase, first 3 domains"/>
    <property type="match status" value="1"/>
</dbReference>
<dbReference type="Pfam" id="PF00408">
    <property type="entry name" value="PGM_PMM_IV"/>
    <property type="match status" value="1"/>
</dbReference>
<evidence type="ECO:0000313" key="5">
    <source>
        <dbReference type="Proteomes" id="UP001152797"/>
    </source>
</evidence>
<protein>
    <submittedName>
        <fullName evidence="4">Phosphoacetylglucosamine mutase (PAGM) (Acetylglucosamine phosphomutase) (N-acetylglucosamine-phosphate mutase) (Phosphoglucomutase-3) (PGM 3)</fullName>
    </submittedName>
</protein>
<dbReference type="Gene3D" id="3.30.310.50">
    <property type="entry name" value="Alpha-D-phosphohexomutase, C-terminal domain"/>
    <property type="match status" value="1"/>
</dbReference>
<dbReference type="InterPro" id="IPR049022">
    <property type="entry name" value="AMG1_III"/>
</dbReference>
<dbReference type="Proteomes" id="UP001152797">
    <property type="component" value="Unassembled WGS sequence"/>
</dbReference>
<feature type="domain" description="Phosphoacetylglucosamine mutase AMG1" evidence="2">
    <location>
        <begin position="118"/>
        <end position="217"/>
    </location>
</feature>
<dbReference type="Pfam" id="PF21404">
    <property type="entry name" value="AMG1_III"/>
    <property type="match status" value="1"/>
</dbReference>
<evidence type="ECO:0000259" key="1">
    <source>
        <dbReference type="Pfam" id="PF00408"/>
    </source>
</evidence>
<dbReference type="InterPro" id="IPR005843">
    <property type="entry name" value="A-D-PHexomutase_C"/>
</dbReference>
<dbReference type="OrthoDB" id="1928at2759"/>
<reference evidence="3" key="1">
    <citation type="submission" date="2022-10" db="EMBL/GenBank/DDBJ databases">
        <authorList>
            <person name="Chen Y."/>
            <person name="Dougan E. K."/>
            <person name="Chan C."/>
            <person name="Rhodes N."/>
            <person name="Thang M."/>
        </authorList>
    </citation>
    <scope>NUCLEOTIDE SEQUENCE</scope>
</reference>
<dbReference type="Gene3D" id="3.30.70.141">
    <property type="entry name" value="Nucleoside diphosphate kinase-like domain"/>
    <property type="match status" value="1"/>
</dbReference>
<name>A0A9P1GLT1_9DINO</name>
<evidence type="ECO:0000313" key="3">
    <source>
        <dbReference type="EMBL" id="CAI4016649.1"/>
    </source>
</evidence>
<dbReference type="PANTHER" id="PTHR45955:SF1">
    <property type="entry name" value="PHOSPHOACETYLGLUCOSAMINE MUTASE"/>
    <property type="match status" value="1"/>
</dbReference>
<gene>
    <name evidence="3" type="ORF">C1SCF055_LOCUS41366</name>
</gene>
<dbReference type="GO" id="GO:0005975">
    <property type="term" value="P:carbohydrate metabolic process"/>
    <property type="evidence" value="ECO:0007669"/>
    <property type="project" value="InterPro"/>
</dbReference>
<dbReference type="EMBL" id="CAMXCT010006595">
    <property type="protein sequence ID" value="CAI4016649.1"/>
    <property type="molecule type" value="Genomic_DNA"/>
</dbReference>
<dbReference type="InterPro" id="IPR036900">
    <property type="entry name" value="A-D-PHexomutase_C_sf"/>
</dbReference>
<proteinExistence type="predicted"/>
<comment type="caution">
    <text evidence="3">The sequence shown here is derived from an EMBL/GenBank/DDBJ whole genome shotgun (WGS) entry which is preliminary data.</text>
</comment>
<evidence type="ECO:0000259" key="2">
    <source>
        <dbReference type="Pfam" id="PF21404"/>
    </source>
</evidence>
<keyword evidence="5" id="KW-1185">Reference proteome</keyword>
<feature type="domain" description="Alpha-D-phosphohexomutase C-terminal" evidence="1">
    <location>
        <begin position="693"/>
        <end position="738"/>
    </location>
</feature>
<sequence>MSQFQEKLLEAFGKLLSSGARSPRRYKGTVNVDCACGVGSIALSNMEERLSAVGLVVNLVNRVGEGVLNEGCGADFVKTKQRAPAKADVMGRWASFDGDADRIVYFFSKGQDGFCLLDGDRIALLLSSFVKSLLTAAGAEEIKVGLVQTAYANGASTERAKEDLGDALACAKTGVKHCHHAALAYDVGVYFEANGHGTLLFSQKFVDRMQSLATSSRKLGFGEELGSWMEVLGRRRLRLARDRSGAPWRSAGRDGVRGEGTTGSAGVMLHFFSDFWSSSRRVEEVAKAEAPILRFRGDHVAFGGHIKHGLIENVALVFVKPHAATPQVLKLVPDFLREKGLEVLRSGSIESREIEESGIIDAHYAAIAAVGMARDVTSLGLEEVEEKFKVYGRTLPEAVEAGEVCSAVTAMEILDVDPSELLRRCLAAGYEKLRSGLYCARLEGGPTGQLFVLNGFYSRMREKFTTEGVTVHWFVVSWHQSQLPWSDFRRQVIGATNPTDAVEGSLRARIRDEWQSLGLKEETNYQDNGVHASAGPLEALRERMVWLGDDPETDTFGQELASTCSIRLKDLVENPILDVDGKTGTAFDLLEELDTRQTLEAGFCGFRDAEKKGAAEKLLHFRDLINETVGDAISIFLAVEAVLYLTDSDCDAWRAMYDDLPNRQIKVLVADRGIFETTDAERVCVKPAGLQAEIDKAVAKVPKGRAFVRPSGTEDVVRVYAEAESTEAMLTLAQDVVDAVHSMAGGVGEKPTVT</sequence>
<dbReference type="PANTHER" id="PTHR45955">
    <property type="entry name" value="PHOSPHOACETYLGLUCOSAMINE MUTASE"/>
    <property type="match status" value="1"/>
</dbReference>
<dbReference type="SUPFAM" id="SSF54919">
    <property type="entry name" value="Nucleoside diphosphate kinase, NDK"/>
    <property type="match status" value="1"/>
</dbReference>
<dbReference type="EMBL" id="CAMXCT030006595">
    <property type="protein sequence ID" value="CAL4803961.1"/>
    <property type="molecule type" value="Genomic_DNA"/>
</dbReference>
<dbReference type="GO" id="GO:0004610">
    <property type="term" value="F:phosphoacetylglucosamine mutase activity"/>
    <property type="evidence" value="ECO:0007669"/>
    <property type="project" value="TreeGrafter"/>
</dbReference>
<reference evidence="4 5" key="2">
    <citation type="submission" date="2024-05" db="EMBL/GenBank/DDBJ databases">
        <authorList>
            <person name="Chen Y."/>
            <person name="Shah S."/>
            <person name="Dougan E. K."/>
            <person name="Thang M."/>
            <person name="Chan C."/>
        </authorList>
    </citation>
    <scope>NUCLEOTIDE SEQUENCE [LARGE SCALE GENOMIC DNA]</scope>
</reference>
<evidence type="ECO:0000313" key="4">
    <source>
        <dbReference type="EMBL" id="CAL4803961.1"/>
    </source>
</evidence>
<organism evidence="3">
    <name type="scientific">Cladocopium goreaui</name>
    <dbReference type="NCBI Taxonomy" id="2562237"/>
    <lineage>
        <taxon>Eukaryota</taxon>
        <taxon>Sar</taxon>
        <taxon>Alveolata</taxon>
        <taxon>Dinophyceae</taxon>
        <taxon>Suessiales</taxon>
        <taxon>Symbiodiniaceae</taxon>
        <taxon>Cladocopium</taxon>
    </lineage>
</organism>
<dbReference type="AlphaFoldDB" id="A0A9P1GLT1"/>
<dbReference type="EMBL" id="CAMXCT020006595">
    <property type="protein sequence ID" value="CAL1170024.1"/>
    <property type="molecule type" value="Genomic_DNA"/>
</dbReference>
<dbReference type="InterPro" id="IPR016055">
    <property type="entry name" value="A-D-PHexomutase_a/b/a-I/II/III"/>
</dbReference>
<accession>A0A9P1GLT1</accession>
<dbReference type="GO" id="GO:0006048">
    <property type="term" value="P:UDP-N-acetylglucosamine biosynthetic process"/>
    <property type="evidence" value="ECO:0007669"/>
    <property type="project" value="TreeGrafter"/>
</dbReference>
<dbReference type="InterPro" id="IPR036850">
    <property type="entry name" value="NDK-like_dom_sf"/>
</dbReference>